<evidence type="ECO:0000313" key="3">
    <source>
        <dbReference type="Proteomes" id="UP001314200"/>
    </source>
</evidence>
<dbReference type="EMBL" id="CAUZLY010000003">
    <property type="protein sequence ID" value="CAK1234810.1"/>
    <property type="molecule type" value="Genomic_DNA"/>
</dbReference>
<organism evidence="2 3">
    <name type="scientific">Fructobacillus cardui</name>
    <dbReference type="NCBI Taxonomy" id="2893170"/>
    <lineage>
        <taxon>Bacteria</taxon>
        <taxon>Bacillati</taxon>
        <taxon>Bacillota</taxon>
        <taxon>Bacilli</taxon>
        <taxon>Lactobacillales</taxon>
        <taxon>Lactobacillaceae</taxon>
        <taxon>Fructobacillus</taxon>
    </lineage>
</organism>
<proteinExistence type="predicted"/>
<dbReference type="Pfam" id="PF11185">
    <property type="entry name" value="DUF2971"/>
    <property type="match status" value="1"/>
</dbReference>
<feature type="coiled-coil region" evidence="1">
    <location>
        <begin position="410"/>
        <end position="437"/>
    </location>
</feature>
<gene>
    <name evidence="2" type="ORF">R82641_BJNNKPBH_00476</name>
</gene>
<dbReference type="Proteomes" id="UP001314200">
    <property type="component" value="Unassembled WGS sequence"/>
</dbReference>
<sequence>MTKIYLCKNAIKDNSIDDSIILIYDNWDDYGFVTTFNVYYYGSEIDENENHYLGYIKIASTELSLDGQRRTYDIISKQSDNASKLIEIDPLSENIYSIAPTNMFYKNIFSIFEKGKANEILEQLKDITILSPEKYNALQSNENLKDVLQKSLLRTDYAKCVFDLSNVKNQYSAKAKSDPESVYIFLKELTDSQYNDECNQNLNEIIKDFVQNSPFYQEAKFIVEPIISYIVKFELQDTFQQTIDAIEQSFPSEIDLLEKITNHKDISNIVADIKNILSVDEDDLKNETLKLGHYTNTSVLPKLISSTVIPTESDSSSSSFLRLTNSRQLNDPTEGKILFKYLTFKEMDDVGFIHSHVYIASASTSLDNLPMWKQYGDDARGVCLVYDNDYLVHLMESYGSAISICKVFYLDSSVNKLEQLKTKNEREERLIDKLIELRNYLKKNDIDSYTLGELERLALCFKSDKYSYEEEYRIMQNTEQMNEEDCHFTLEKNKTFDFPFLYLYLEKVRLKYKEVILGTKSIDVDYIGPYLKHCEPNINIKKSEVPYR</sequence>
<dbReference type="RefSeq" id="WP_338347760.1">
    <property type="nucleotide sequence ID" value="NZ_CAUZLY010000003.1"/>
</dbReference>
<name>A0ABM9MRR3_9LACO</name>
<evidence type="ECO:0000256" key="1">
    <source>
        <dbReference type="SAM" id="Coils"/>
    </source>
</evidence>
<evidence type="ECO:0008006" key="4">
    <source>
        <dbReference type="Google" id="ProtNLM"/>
    </source>
</evidence>
<evidence type="ECO:0000313" key="2">
    <source>
        <dbReference type="EMBL" id="CAK1234810.1"/>
    </source>
</evidence>
<keyword evidence="1" id="KW-0175">Coiled coil</keyword>
<accession>A0ABM9MRR3</accession>
<dbReference type="InterPro" id="IPR021352">
    <property type="entry name" value="DUF2971"/>
</dbReference>
<protein>
    <recommendedName>
        <fullName evidence="4">DUF2971 domain-containing protein</fullName>
    </recommendedName>
</protein>
<comment type="caution">
    <text evidence="2">The sequence shown here is derived from an EMBL/GenBank/DDBJ whole genome shotgun (WGS) entry which is preliminary data.</text>
</comment>
<reference evidence="2 3" key="1">
    <citation type="submission" date="2023-10" db="EMBL/GenBank/DDBJ databases">
        <authorList>
            <person name="Botero Cardona J."/>
        </authorList>
    </citation>
    <scope>NUCLEOTIDE SEQUENCE [LARGE SCALE GENOMIC DNA]</scope>
    <source>
        <strain evidence="2 3">R-82641</strain>
    </source>
</reference>
<keyword evidence="3" id="KW-1185">Reference proteome</keyword>